<dbReference type="EMBL" id="CP001681">
    <property type="protein sequence ID" value="ACU03980.1"/>
    <property type="molecule type" value="Genomic_DNA"/>
</dbReference>
<dbReference type="STRING" id="485917.Phep_1771"/>
<dbReference type="Gene3D" id="3.10.180.10">
    <property type="entry name" value="2,3-Dihydroxybiphenyl 1,2-Dioxygenase, domain 1"/>
    <property type="match status" value="1"/>
</dbReference>
<evidence type="ECO:0000313" key="3">
    <source>
        <dbReference type="Proteomes" id="UP000000852"/>
    </source>
</evidence>
<dbReference type="AlphaFoldDB" id="C6XVB4"/>
<dbReference type="Proteomes" id="UP000000852">
    <property type="component" value="Chromosome"/>
</dbReference>
<gene>
    <name evidence="2" type="ordered locus">Phep_1771</name>
</gene>
<evidence type="ECO:0000259" key="1">
    <source>
        <dbReference type="PROSITE" id="PS51819"/>
    </source>
</evidence>
<dbReference type="GO" id="GO:0051213">
    <property type="term" value="F:dioxygenase activity"/>
    <property type="evidence" value="ECO:0007669"/>
    <property type="project" value="UniProtKB-KW"/>
</dbReference>
<protein>
    <submittedName>
        <fullName evidence="2">Glyoxalase/bleomycin resistance protein/dioxygenase</fullName>
    </submittedName>
</protein>
<dbReference type="eggNOG" id="COG0346">
    <property type="taxonomic scope" value="Bacteria"/>
</dbReference>
<dbReference type="SUPFAM" id="SSF54593">
    <property type="entry name" value="Glyoxalase/Bleomycin resistance protein/Dihydroxybiphenyl dioxygenase"/>
    <property type="match status" value="1"/>
</dbReference>
<proteinExistence type="predicted"/>
<organism evidence="2 3">
    <name type="scientific">Pedobacter heparinus (strain ATCC 13125 / DSM 2366 / CIP 104194 / JCM 7457 / NBRC 12017 / NCIMB 9290 / NRRL B-14731 / HIM 762-3)</name>
    <dbReference type="NCBI Taxonomy" id="485917"/>
    <lineage>
        <taxon>Bacteria</taxon>
        <taxon>Pseudomonadati</taxon>
        <taxon>Bacteroidota</taxon>
        <taxon>Sphingobacteriia</taxon>
        <taxon>Sphingobacteriales</taxon>
        <taxon>Sphingobacteriaceae</taxon>
        <taxon>Pedobacter</taxon>
    </lineage>
</organism>
<dbReference type="PANTHER" id="PTHR34109">
    <property type="entry name" value="BNAUNNG04460D PROTEIN-RELATED"/>
    <property type="match status" value="1"/>
</dbReference>
<sequence>MVKFAYTIFYVQDVVKTIEFYERAFGFRRTFIADTAEFGQLDTGSTALSFSSIDLITGEITDGFIKSDISKKPLGMEVAFSTENVEQAYQAALDAGATKVAAPSVKPWGQTVGYLRDINGFLIELCTPITD</sequence>
<dbReference type="RefSeq" id="WP_015807594.1">
    <property type="nucleotide sequence ID" value="NC_013061.1"/>
</dbReference>
<reference evidence="2 3" key="1">
    <citation type="journal article" date="2009" name="Stand. Genomic Sci.">
        <title>Complete genome sequence of Pedobacter heparinus type strain (HIM 762-3).</title>
        <authorList>
            <person name="Han C."/>
            <person name="Spring S."/>
            <person name="Lapidus A."/>
            <person name="Del Rio T.G."/>
            <person name="Tice H."/>
            <person name="Copeland A."/>
            <person name="Cheng J.F."/>
            <person name="Lucas S."/>
            <person name="Chen F."/>
            <person name="Nolan M."/>
            <person name="Bruce D."/>
            <person name="Goodwin L."/>
            <person name="Pitluck S."/>
            <person name="Ivanova N."/>
            <person name="Mavromatis K."/>
            <person name="Mikhailova N."/>
            <person name="Pati A."/>
            <person name="Chen A."/>
            <person name="Palaniappan K."/>
            <person name="Land M."/>
            <person name="Hauser L."/>
            <person name="Chang Y.J."/>
            <person name="Jeffries C.C."/>
            <person name="Saunders E."/>
            <person name="Chertkov O."/>
            <person name="Brettin T."/>
            <person name="Goker M."/>
            <person name="Rohde M."/>
            <person name="Bristow J."/>
            <person name="Eisen J.A."/>
            <person name="Markowitz V."/>
            <person name="Hugenholtz P."/>
            <person name="Kyrpides N.C."/>
            <person name="Klenk H.P."/>
            <person name="Detter J.C."/>
        </authorList>
    </citation>
    <scope>NUCLEOTIDE SEQUENCE [LARGE SCALE GENOMIC DNA]</scope>
    <source>
        <strain evidence="3">ATCC 13125 / DSM 2366 / CIP 104194 / JCM 7457 / NBRC 12017 / NCIMB 9290 / NRRL B-14731 / HIM 762-3</strain>
    </source>
</reference>
<name>C6XVB4_PEDHD</name>
<keyword evidence="3" id="KW-1185">Reference proteome</keyword>
<feature type="domain" description="VOC" evidence="1">
    <location>
        <begin position="3"/>
        <end position="128"/>
    </location>
</feature>
<dbReference type="Pfam" id="PF00903">
    <property type="entry name" value="Glyoxalase"/>
    <property type="match status" value="1"/>
</dbReference>
<accession>C6XVB4</accession>
<dbReference type="PROSITE" id="PS51819">
    <property type="entry name" value="VOC"/>
    <property type="match status" value="1"/>
</dbReference>
<dbReference type="HOGENOM" id="CLU_046006_18_1_10"/>
<dbReference type="InterPro" id="IPR037523">
    <property type="entry name" value="VOC_core"/>
</dbReference>
<dbReference type="InterPro" id="IPR004360">
    <property type="entry name" value="Glyas_Fos-R_dOase_dom"/>
</dbReference>
<dbReference type="OrthoDB" id="9796521at2"/>
<dbReference type="InterPro" id="IPR029068">
    <property type="entry name" value="Glyas_Bleomycin-R_OHBP_Dase"/>
</dbReference>
<keyword evidence="2" id="KW-0223">Dioxygenase</keyword>
<dbReference type="KEGG" id="phe:Phep_1771"/>
<evidence type="ECO:0000313" key="2">
    <source>
        <dbReference type="EMBL" id="ACU03980.1"/>
    </source>
</evidence>
<keyword evidence="2" id="KW-0560">Oxidoreductase</keyword>